<dbReference type="SUPFAM" id="SSF55383">
    <property type="entry name" value="Copper amine oxidase, domain N"/>
    <property type="match status" value="1"/>
</dbReference>
<feature type="domain" description="Copper amine oxidase-like N-terminal" evidence="3">
    <location>
        <begin position="33"/>
        <end position="138"/>
    </location>
</feature>
<evidence type="ECO:0000259" key="2">
    <source>
        <dbReference type="Pfam" id="PF07486"/>
    </source>
</evidence>
<organism evidence="4 5">
    <name type="scientific">Tepidibacter hydrothermalis</name>
    <dbReference type="NCBI Taxonomy" id="3036126"/>
    <lineage>
        <taxon>Bacteria</taxon>
        <taxon>Bacillati</taxon>
        <taxon>Bacillota</taxon>
        <taxon>Clostridia</taxon>
        <taxon>Peptostreptococcales</taxon>
        <taxon>Peptostreptococcaceae</taxon>
        <taxon>Tepidibacter</taxon>
    </lineage>
</organism>
<feature type="domain" description="Cell wall hydrolase SleB" evidence="2">
    <location>
        <begin position="177"/>
        <end position="268"/>
    </location>
</feature>
<feature type="chain" id="PRO_5045623087" evidence="1">
    <location>
        <begin position="25"/>
        <end position="270"/>
    </location>
</feature>
<dbReference type="Gene3D" id="1.10.10.2520">
    <property type="entry name" value="Cell wall hydrolase SleB, domain 1"/>
    <property type="match status" value="1"/>
</dbReference>
<dbReference type="Proteomes" id="UP001222800">
    <property type="component" value="Chromosome"/>
</dbReference>
<dbReference type="InterPro" id="IPR036582">
    <property type="entry name" value="Mao_N_sf"/>
</dbReference>
<dbReference type="Pfam" id="PF07833">
    <property type="entry name" value="Cu_amine_oxidN1"/>
    <property type="match status" value="1"/>
</dbReference>
<dbReference type="InterPro" id="IPR011105">
    <property type="entry name" value="Cell_wall_hydrolase_SleB"/>
</dbReference>
<reference evidence="4 5" key="1">
    <citation type="submission" date="2023-03" db="EMBL/GenBank/DDBJ databases">
        <title>Complete genome sequence of Tepidibacter sp. SWIR-1, isolated from a deep-sea hydrothermal vent.</title>
        <authorList>
            <person name="Li X."/>
        </authorList>
    </citation>
    <scope>NUCLEOTIDE SEQUENCE [LARGE SCALE GENOMIC DNA]</scope>
    <source>
        <strain evidence="4 5">SWIR-1</strain>
    </source>
</reference>
<dbReference type="RefSeq" id="WP_277730764.1">
    <property type="nucleotide sequence ID" value="NZ_CP120733.1"/>
</dbReference>
<proteinExistence type="predicted"/>
<dbReference type="InterPro" id="IPR042047">
    <property type="entry name" value="SleB_dom1"/>
</dbReference>
<keyword evidence="1" id="KW-0732">Signal</keyword>
<gene>
    <name evidence="4" type="ORF">P4S50_10635</name>
</gene>
<evidence type="ECO:0000259" key="3">
    <source>
        <dbReference type="Pfam" id="PF07833"/>
    </source>
</evidence>
<keyword evidence="5" id="KW-1185">Reference proteome</keyword>
<dbReference type="Pfam" id="PF07486">
    <property type="entry name" value="Hydrolase_2"/>
    <property type="match status" value="1"/>
</dbReference>
<protein>
    <submittedName>
        <fullName evidence="4">Stalk domain-containing protein</fullName>
    </submittedName>
</protein>
<accession>A0ABY8EBF9</accession>
<dbReference type="InterPro" id="IPR012854">
    <property type="entry name" value="Cu_amine_oxidase-like_N"/>
</dbReference>
<dbReference type="EMBL" id="CP120733">
    <property type="protein sequence ID" value="WFD08847.1"/>
    <property type="molecule type" value="Genomic_DNA"/>
</dbReference>
<feature type="signal peptide" evidence="1">
    <location>
        <begin position="1"/>
        <end position="24"/>
    </location>
</feature>
<evidence type="ECO:0000313" key="4">
    <source>
        <dbReference type="EMBL" id="WFD08847.1"/>
    </source>
</evidence>
<dbReference type="Gene3D" id="3.30.457.10">
    <property type="entry name" value="Copper amine oxidase-like, N-terminal domain"/>
    <property type="match status" value="1"/>
</dbReference>
<name>A0ABY8EBF9_9FIRM</name>
<evidence type="ECO:0000256" key="1">
    <source>
        <dbReference type="SAM" id="SignalP"/>
    </source>
</evidence>
<evidence type="ECO:0000313" key="5">
    <source>
        <dbReference type="Proteomes" id="UP001222800"/>
    </source>
</evidence>
<sequence length="270" mass="31179">MKKKLRIMLCTMIIISLYVSSCFALEVEVSVKINDNYVKSDQKNILIDDTVFVLARFVTEALNGQVTWNEDTKSMIIDYEGKKMKLTAGSDVAYIDSKEYKLESKPFLRGGRMYIPVRFISENLNCDINWVHETFTVDIKKQNLVISEEKFEQRYYTDEEMKLLAKIIQVESGNTNLEGRLGVANVVLNRVKSNRFPNDINSVVYQRGQFPPAHKESFKTLKPNNLSNIAAKKALEGVNNVENCLFFNSRPFKSKKKSLYKIIDGEYFYK</sequence>